<sequence>METTTPILLDYPIPILTLTQETIRSECLEGGEGGGEDGRKEGGGREAAPPVSCILGGIQTHGAEQAGQGLGFARYTSQSHQTTDKTNTNTLKTEQKYI</sequence>
<keyword evidence="3" id="KW-1185">Reference proteome</keyword>
<evidence type="ECO:0000313" key="3">
    <source>
        <dbReference type="Proteomes" id="UP000327468"/>
    </source>
</evidence>
<accession>A0A5N5JCU4</accession>
<reference evidence="2 3" key="1">
    <citation type="submission" date="2019-06" db="EMBL/GenBank/DDBJ databases">
        <title>A chromosome-scale genome assembly of the striped catfish, Pangasianodon hypophthalmus.</title>
        <authorList>
            <person name="Wen M."/>
            <person name="Zahm M."/>
            <person name="Roques C."/>
            <person name="Cabau C."/>
            <person name="Klopp C."/>
            <person name="Donnadieu C."/>
            <person name="Jouanno E."/>
            <person name="Avarre J.-C."/>
            <person name="Campet M."/>
            <person name="Ha T.T.T."/>
            <person name="Dugue R."/>
            <person name="Lampietro C."/>
            <person name="Louis A."/>
            <person name="Herpin A."/>
            <person name="Echchiki A."/>
            <person name="Berthelot C."/>
            <person name="Parey E."/>
            <person name="Roest-Crollius H."/>
            <person name="Braasch I."/>
            <person name="Postlethwait J."/>
            <person name="Bobe J."/>
            <person name="Montfort J."/>
            <person name="Bouchez O."/>
            <person name="Begum T."/>
            <person name="Schartl M."/>
            <person name="Guiguen Y."/>
        </authorList>
    </citation>
    <scope>NUCLEOTIDE SEQUENCE [LARGE SCALE GENOMIC DNA]</scope>
    <source>
        <strain evidence="2 3">Indonesia</strain>
        <tissue evidence="2">Blood</tissue>
    </source>
</reference>
<evidence type="ECO:0000313" key="2">
    <source>
        <dbReference type="EMBL" id="KAB5515574.1"/>
    </source>
</evidence>
<dbReference type="EMBL" id="VFJC01000032">
    <property type="protein sequence ID" value="KAB5515574.1"/>
    <property type="molecule type" value="Genomic_DNA"/>
</dbReference>
<evidence type="ECO:0000256" key="1">
    <source>
        <dbReference type="SAM" id="MobiDB-lite"/>
    </source>
</evidence>
<dbReference type="Proteomes" id="UP000327468">
    <property type="component" value="Unassembled WGS sequence"/>
</dbReference>
<comment type="caution">
    <text evidence="2">The sequence shown here is derived from an EMBL/GenBank/DDBJ whole genome shotgun (WGS) entry which is preliminary data.</text>
</comment>
<feature type="region of interest" description="Disordered" evidence="1">
    <location>
        <begin position="26"/>
        <end position="50"/>
    </location>
</feature>
<organism evidence="2 3">
    <name type="scientific">Pangasianodon hypophthalmus</name>
    <name type="common">Striped catfish</name>
    <name type="synonym">Helicophagus hypophthalmus</name>
    <dbReference type="NCBI Taxonomy" id="310915"/>
    <lineage>
        <taxon>Eukaryota</taxon>
        <taxon>Metazoa</taxon>
        <taxon>Chordata</taxon>
        <taxon>Craniata</taxon>
        <taxon>Vertebrata</taxon>
        <taxon>Euteleostomi</taxon>
        <taxon>Actinopterygii</taxon>
        <taxon>Neopterygii</taxon>
        <taxon>Teleostei</taxon>
        <taxon>Ostariophysi</taxon>
        <taxon>Siluriformes</taxon>
        <taxon>Pangasiidae</taxon>
        <taxon>Pangasianodon</taxon>
    </lineage>
</organism>
<dbReference type="AlphaFoldDB" id="A0A5N5JCU4"/>
<protein>
    <submittedName>
        <fullName evidence="2">Uncharacterized protein</fullName>
    </submittedName>
</protein>
<feature type="region of interest" description="Disordered" evidence="1">
    <location>
        <begin position="75"/>
        <end position="98"/>
    </location>
</feature>
<name>A0A5N5JCU4_PANHP</name>
<gene>
    <name evidence="2" type="ORF">PHYPO_G00248510</name>
</gene>
<proteinExistence type="predicted"/>